<evidence type="ECO:0000259" key="2">
    <source>
        <dbReference type="Pfam" id="PF12229"/>
    </source>
</evidence>
<dbReference type="InterPro" id="IPR022029">
    <property type="entry name" value="YoaR-like_PG-bd"/>
</dbReference>
<dbReference type="InterPro" id="IPR007391">
    <property type="entry name" value="Vancomycin_resist_VanW"/>
</dbReference>
<evidence type="ECO:0000313" key="3">
    <source>
        <dbReference type="EMBL" id="ESL03143.1"/>
    </source>
</evidence>
<dbReference type="Pfam" id="PF04294">
    <property type="entry name" value="VanW"/>
    <property type="match status" value="1"/>
</dbReference>
<reference evidence="3 4" key="1">
    <citation type="submission" date="2013-06" db="EMBL/GenBank/DDBJ databases">
        <authorList>
            <person name="Weinstock G."/>
            <person name="Sodergren E."/>
            <person name="Clifton S."/>
            <person name="Fulton L."/>
            <person name="Fulton B."/>
            <person name="Courtney L."/>
            <person name="Fronick C."/>
            <person name="Harrison M."/>
            <person name="Strong C."/>
            <person name="Farmer C."/>
            <person name="Delahaunty K."/>
            <person name="Markovic C."/>
            <person name="Hall O."/>
            <person name="Minx P."/>
            <person name="Tomlinson C."/>
            <person name="Mitreva M."/>
            <person name="Nelson J."/>
            <person name="Hou S."/>
            <person name="Wollam A."/>
            <person name="Pepin K.H."/>
            <person name="Johnson M."/>
            <person name="Bhonagiri V."/>
            <person name="Nash W.E."/>
            <person name="Warren W."/>
            <person name="Chinwalla A."/>
            <person name="Mardis E.R."/>
            <person name="Wilson R.K."/>
        </authorList>
    </citation>
    <scope>NUCLEOTIDE SEQUENCE [LARGE SCALE GENOMIC DNA]</scope>
    <source>
        <strain evidence="3 4">ATCC 51271</strain>
    </source>
</reference>
<gene>
    <name evidence="3" type="ORF">GCWU0000282_002017</name>
</gene>
<keyword evidence="4" id="KW-1185">Reference proteome</keyword>
<evidence type="ECO:0000256" key="1">
    <source>
        <dbReference type="SAM" id="MobiDB-lite"/>
    </source>
</evidence>
<protein>
    <submittedName>
        <fullName evidence="3">VanW-like protein</fullName>
    </submittedName>
</protein>
<dbReference type="PANTHER" id="PTHR35788:SF1">
    <property type="entry name" value="EXPORTED PROTEIN"/>
    <property type="match status" value="1"/>
</dbReference>
<dbReference type="RefSeq" id="WP_023354885.1">
    <property type="nucleotide sequence ID" value="NZ_KI535368.1"/>
</dbReference>
<dbReference type="EMBL" id="ACIL03000013">
    <property type="protein sequence ID" value="ESL03143.1"/>
    <property type="molecule type" value="Genomic_DNA"/>
</dbReference>
<dbReference type="eggNOG" id="COG2720">
    <property type="taxonomic scope" value="Bacteria"/>
</dbReference>
<dbReference type="STRING" id="592026.GCWU0000282_002017"/>
<feature type="compositionally biased region" description="Acidic residues" evidence="1">
    <location>
        <begin position="480"/>
        <end position="496"/>
    </location>
</feature>
<comment type="caution">
    <text evidence="3">The sequence shown here is derived from an EMBL/GenBank/DDBJ whole genome shotgun (WGS) entry which is preliminary data.</text>
</comment>
<feature type="region of interest" description="Disordered" evidence="1">
    <location>
        <begin position="438"/>
        <end position="496"/>
    </location>
</feature>
<dbReference type="Proteomes" id="UP000018227">
    <property type="component" value="Unassembled WGS sequence"/>
</dbReference>
<sequence length="496" mass="54898">MRKKKLIIAVYSVLVVLIVATAGLAVTVSALSSKQEGVICEGISVNGIEMGGKTEEEAEKLLSDYTNRVKSKELVVSVTENGEEQGSESISFKDLGVKVKSNNIVDEIVQIGEKGNIIDRYKAIKSAKENKPEYNIEFKYDSKKVDQFIKSIAEKYDVVPENATLRREAGKFIVSGGKEGRSLNQKEAFASAKAVVEGYLNELPGKIEDETNVELALETKKPKYDKEALSKVTDLLGSYTTRYNPSGGRGQNVANGCRLINGSVVMPGETLSANNKMAPYTVQNGYGMGTAYVDGKVVPDMGGGICQVSSTLYNAVLFSELGVVQRFNHSLTVDYVELARDAAIAGTWKDFVFKNTTAYPVYVEGITNGGQITFNVYGHETRDMAHRKVELSSVVLSRGNGSKAQLYKLVYENGVLKDRILLNTSTYKPHEYEIEAAKKKAEEEKKKKEEEKKKKEEEKKKKEEEKKKKEEEKKKKAPAESEDPNIDDDLEEEIEG</sequence>
<dbReference type="OrthoDB" id="9797191at2"/>
<dbReference type="InterPro" id="IPR052913">
    <property type="entry name" value="Glycopeptide_resist_protein"/>
</dbReference>
<dbReference type="PANTHER" id="PTHR35788">
    <property type="entry name" value="EXPORTED PROTEIN-RELATED"/>
    <property type="match status" value="1"/>
</dbReference>
<accession>V2Y2G3</accession>
<dbReference type="Pfam" id="PF12229">
    <property type="entry name" value="PG_binding_4"/>
    <property type="match status" value="1"/>
</dbReference>
<proteinExistence type="predicted"/>
<organism evidence="3 4">
    <name type="scientific">Catonella morbi ATCC 51271</name>
    <dbReference type="NCBI Taxonomy" id="592026"/>
    <lineage>
        <taxon>Bacteria</taxon>
        <taxon>Bacillati</taxon>
        <taxon>Bacillota</taxon>
        <taxon>Clostridia</taxon>
        <taxon>Lachnospirales</taxon>
        <taxon>Lachnospiraceae</taxon>
        <taxon>Catonella</taxon>
    </lineage>
</organism>
<name>V2Y2G3_9FIRM</name>
<feature type="compositionally biased region" description="Basic and acidic residues" evidence="1">
    <location>
        <begin position="438"/>
        <end position="479"/>
    </location>
</feature>
<feature type="domain" description="YoaR-like putative peptidoglycan binding" evidence="2">
    <location>
        <begin position="89"/>
        <end position="196"/>
    </location>
</feature>
<dbReference type="HOGENOM" id="CLU_011572_2_0_9"/>
<evidence type="ECO:0000313" key="4">
    <source>
        <dbReference type="Proteomes" id="UP000018227"/>
    </source>
</evidence>
<dbReference type="AlphaFoldDB" id="V2Y2G3"/>